<dbReference type="SUPFAM" id="SSF53822">
    <property type="entry name" value="Periplasmic binding protein-like I"/>
    <property type="match status" value="1"/>
</dbReference>
<gene>
    <name evidence="4" type="ORF">Ga0061061_11468</name>
</gene>
<dbReference type="Gene3D" id="3.40.50.2300">
    <property type="match status" value="2"/>
</dbReference>
<keyword evidence="2" id="KW-0732">Signal</keyword>
<sequence length="87" mass="9510">MDSVAGYVGAQVVWNAFKKLGGKVPDQEALSKAVLETKIDTPRGPISFDPDTRNVIQNIYIREAVKDGNEIHNKVLATFEAVRDPGV</sequence>
<evidence type="ECO:0000256" key="2">
    <source>
        <dbReference type="ARBA" id="ARBA00022729"/>
    </source>
</evidence>
<evidence type="ECO:0000313" key="5">
    <source>
        <dbReference type="Proteomes" id="UP000182178"/>
    </source>
</evidence>
<keyword evidence="5" id="KW-1185">Reference proteome</keyword>
<name>A0ABM9U914_9HYPH</name>
<evidence type="ECO:0000313" key="4">
    <source>
        <dbReference type="EMBL" id="CUA90681.1"/>
    </source>
</evidence>
<dbReference type="Pfam" id="PF13458">
    <property type="entry name" value="Peripla_BP_6"/>
    <property type="match status" value="1"/>
</dbReference>
<dbReference type="Proteomes" id="UP000182178">
    <property type="component" value="Unassembled WGS sequence"/>
</dbReference>
<proteinExistence type="inferred from homology"/>
<comment type="similarity">
    <text evidence="1">Belongs to the leucine-binding protein family.</text>
</comment>
<accession>A0ABM9U914</accession>
<evidence type="ECO:0000259" key="3">
    <source>
        <dbReference type="Pfam" id="PF13458"/>
    </source>
</evidence>
<reference evidence="4 5" key="1">
    <citation type="submission" date="2015-08" db="EMBL/GenBank/DDBJ databases">
        <authorList>
            <person name="Varghese N."/>
        </authorList>
    </citation>
    <scope>NUCLEOTIDE SEQUENCE [LARGE SCALE GENOMIC DNA]</scope>
    <source>
        <strain evidence="4 5">DSM 18167</strain>
    </source>
</reference>
<feature type="domain" description="Leucine-binding protein" evidence="3">
    <location>
        <begin position="3"/>
        <end position="68"/>
    </location>
</feature>
<dbReference type="InterPro" id="IPR028082">
    <property type="entry name" value="Peripla_BP_I"/>
</dbReference>
<protein>
    <submittedName>
        <fullName evidence="4">Periplasmic binding protein</fullName>
    </submittedName>
</protein>
<dbReference type="InterPro" id="IPR028081">
    <property type="entry name" value="Leu-bd"/>
</dbReference>
<dbReference type="EMBL" id="CYHC01000014">
    <property type="protein sequence ID" value="CUA90681.1"/>
    <property type="molecule type" value="Genomic_DNA"/>
</dbReference>
<evidence type="ECO:0000256" key="1">
    <source>
        <dbReference type="ARBA" id="ARBA00010062"/>
    </source>
</evidence>
<organism evidence="4 5">
    <name type="scientific">Chelatococcus sambhunathii</name>
    <dbReference type="NCBI Taxonomy" id="363953"/>
    <lineage>
        <taxon>Bacteria</taxon>
        <taxon>Pseudomonadati</taxon>
        <taxon>Pseudomonadota</taxon>
        <taxon>Alphaproteobacteria</taxon>
        <taxon>Hyphomicrobiales</taxon>
        <taxon>Chelatococcaceae</taxon>
        <taxon>Chelatococcus</taxon>
    </lineage>
</organism>
<comment type="caution">
    <text evidence="4">The sequence shown here is derived from an EMBL/GenBank/DDBJ whole genome shotgun (WGS) entry which is preliminary data.</text>
</comment>